<keyword evidence="2" id="KW-1003">Cell membrane</keyword>
<feature type="transmembrane region" description="Helical" evidence="6">
    <location>
        <begin position="54"/>
        <end position="79"/>
    </location>
</feature>
<dbReference type="PANTHER" id="PTHR30213:SF0">
    <property type="entry name" value="UPF0761 MEMBRANE PROTEIN YIHY"/>
    <property type="match status" value="1"/>
</dbReference>
<dbReference type="EC" id="3.1.-.-" evidence="7"/>
<dbReference type="PATRIC" id="fig|997347.4.peg.1736"/>
<proteinExistence type="predicted"/>
<evidence type="ECO:0000256" key="4">
    <source>
        <dbReference type="ARBA" id="ARBA00022989"/>
    </source>
</evidence>
<protein>
    <submittedName>
        <fullName evidence="7">Ribonuclease BN</fullName>
        <ecNumber evidence="7">3.1.-.-</ecNumber>
    </submittedName>
</protein>
<dbReference type="Proteomes" id="UP000005392">
    <property type="component" value="Unassembled WGS sequence"/>
</dbReference>
<comment type="subcellular location">
    <subcellularLocation>
        <location evidence="1">Cell membrane</location>
        <topology evidence="1">Multi-pass membrane protein</topology>
    </subcellularLocation>
</comment>
<keyword evidence="8" id="KW-1185">Reference proteome</keyword>
<reference evidence="7 8" key="1">
    <citation type="submission" date="2011-05" db="EMBL/GenBank/DDBJ databases">
        <authorList>
            <person name="Muzny D."/>
            <person name="Qin X."/>
            <person name="Deng J."/>
            <person name="Jiang H."/>
            <person name="Liu Y."/>
            <person name="Qu J."/>
            <person name="Song X.-Z."/>
            <person name="Zhang L."/>
            <person name="Thornton R."/>
            <person name="Coyle M."/>
            <person name="Francisco L."/>
            <person name="Jackson L."/>
            <person name="Javaid M."/>
            <person name="Korchina V."/>
            <person name="Kovar C."/>
            <person name="Mata R."/>
            <person name="Mathew T."/>
            <person name="Ngo R."/>
            <person name="Nguyen L."/>
            <person name="Nguyen N."/>
            <person name="Okwuonu G."/>
            <person name="Ongeri F."/>
            <person name="Pham C."/>
            <person name="Simmons D."/>
            <person name="Wilczek-Boney K."/>
            <person name="Hale W."/>
            <person name="Jakkamsetti A."/>
            <person name="Pham P."/>
            <person name="Ruth R."/>
            <person name="San Lucas F."/>
            <person name="Warren J."/>
            <person name="Zhang J."/>
            <person name="Zhao Z."/>
            <person name="Zhou C."/>
            <person name="Zhu D."/>
            <person name="Lee S."/>
            <person name="Bess C."/>
            <person name="Blankenburg K."/>
            <person name="Forbes L."/>
            <person name="Fu Q."/>
            <person name="Gubbala S."/>
            <person name="Hirani K."/>
            <person name="Jayaseelan J.C."/>
            <person name="Lara F."/>
            <person name="Munidasa M."/>
            <person name="Palculict T."/>
            <person name="Patil S."/>
            <person name="Pu L.-L."/>
            <person name="Saada N."/>
            <person name="Tang L."/>
            <person name="Weissenberger G."/>
            <person name="Zhu Y."/>
            <person name="Hemphill L."/>
            <person name="Shang Y."/>
            <person name="Youmans B."/>
            <person name="Ayvaz T."/>
            <person name="Ross M."/>
            <person name="Santibanez J."/>
            <person name="Aqrawi P."/>
            <person name="Gross S."/>
            <person name="Joshi V."/>
            <person name="Fowler G."/>
            <person name="Nazareth L."/>
            <person name="Reid J."/>
            <person name="Worley K."/>
            <person name="Petrosino J."/>
            <person name="Highlander S."/>
            <person name="Gibbs R."/>
        </authorList>
    </citation>
    <scope>NUCLEOTIDE SEQUENCE [LARGE SCALE GENOMIC DNA]</scope>
    <source>
        <strain evidence="7 8">ATCC 51191</strain>
    </source>
</reference>
<accession>F9EPL8</accession>
<comment type="caution">
    <text evidence="7">The sequence shown here is derived from an EMBL/GenBank/DDBJ whole genome shotgun (WGS) entry which is preliminary data.</text>
</comment>
<keyword evidence="4 6" id="KW-1133">Transmembrane helix</keyword>
<evidence type="ECO:0000256" key="3">
    <source>
        <dbReference type="ARBA" id="ARBA00022692"/>
    </source>
</evidence>
<evidence type="ECO:0000313" key="7">
    <source>
        <dbReference type="EMBL" id="EGQ79104.1"/>
    </source>
</evidence>
<keyword evidence="3 6" id="KW-0812">Transmembrane</keyword>
<evidence type="ECO:0000256" key="5">
    <source>
        <dbReference type="ARBA" id="ARBA00023136"/>
    </source>
</evidence>
<dbReference type="Pfam" id="PF03631">
    <property type="entry name" value="Virul_fac_BrkB"/>
    <property type="match status" value="1"/>
</dbReference>
<evidence type="ECO:0000256" key="1">
    <source>
        <dbReference type="ARBA" id="ARBA00004651"/>
    </source>
</evidence>
<dbReference type="STRING" id="76859.RN98_07535"/>
<sequence length="202" mass="23225">MALYLVMPNTMVKIIPAFIASVIVSIAFLLFQYIFILLQFLLIGYNTVYGGFSVIFIFLIWVRICWFIVILGVHITYLIQNANFDINIENDTINISFNSKLYITFKVLEEIVKRYLNNQSPPNMTDLRKVTTSSPFLIGNALDDLIRGGYVLSSRDYSEKVFCIAKNIEEVSLKEIYDFIANTGEEIYILQDGEITDNIEKL</sequence>
<dbReference type="AlphaFoldDB" id="F9EPL8"/>
<keyword evidence="5 6" id="KW-0472">Membrane</keyword>
<name>F9EPL8_9FUSO</name>
<evidence type="ECO:0000313" key="8">
    <source>
        <dbReference type="Proteomes" id="UP000005392"/>
    </source>
</evidence>
<evidence type="ECO:0000256" key="2">
    <source>
        <dbReference type="ARBA" id="ARBA00022475"/>
    </source>
</evidence>
<dbReference type="GO" id="GO:0005886">
    <property type="term" value="C:plasma membrane"/>
    <property type="evidence" value="ECO:0007669"/>
    <property type="project" value="UniProtKB-SubCell"/>
</dbReference>
<evidence type="ECO:0000256" key="6">
    <source>
        <dbReference type="SAM" id="Phobius"/>
    </source>
</evidence>
<dbReference type="GO" id="GO:0016787">
    <property type="term" value="F:hydrolase activity"/>
    <property type="evidence" value="ECO:0007669"/>
    <property type="project" value="UniProtKB-KW"/>
</dbReference>
<keyword evidence="7" id="KW-0378">Hydrolase</keyword>
<feature type="transmembrane region" description="Helical" evidence="6">
    <location>
        <begin position="14"/>
        <end position="42"/>
    </location>
</feature>
<dbReference type="InterPro" id="IPR017039">
    <property type="entry name" value="Virul_fac_BrkB"/>
</dbReference>
<organism evidence="7 8">
    <name type="scientific">Fusobacterium animalis ATCC 51191</name>
    <dbReference type="NCBI Taxonomy" id="997347"/>
    <lineage>
        <taxon>Bacteria</taxon>
        <taxon>Fusobacteriati</taxon>
        <taxon>Fusobacteriota</taxon>
        <taxon>Fusobacteriia</taxon>
        <taxon>Fusobacteriales</taxon>
        <taxon>Fusobacteriaceae</taxon>
        <taxon>Fusobacterium</taxon>
    </lineage>
</organism>
<gene>
    <name evidence="7" type="primary">rbn</name>
    <name evidence="7" type="ORF">HMPREF9094_1873</name>
</gene>
<dbReference type="EMBL" id="AFQD01000321">
    <property type="protein sequence ID" value="EGQ79104.1"/>
    <property type="molecule type" value="Genomic_DNA"/>
</dbReference>
<dbReference type="PANTHER" id="PTHR30213">
    <property type="entry name" value="INNER MEMBRANE PROTEIN YHJD"/>
    <property type="match status" value="1"/>
</dbReference>
<dbReference type="HOGENOM" id="CLU_1281646_0_0_0"/>